<reference evidence="14" key="1">
    <citation type="submission" date="2020-07" db="EMBL/GenBank/DDBJ databases">
        <title>Huge and variable diversity of episymbiotic CPR bacteria and DPANN archaea in groundwater ecosystems.</title>
        <authorList>
            <person name="He C.Y."/>
            <person name="Keren R."/>
            <person name="Whittaker M."/>
            <person name="Farag I.F."/>
            <person name="Doudna J."/>
            <person name="Cate J.H.D."/>
            <person name="Banfield J.F."/>
        </authorList>
    </citation>
    <scope>NUCLEOTIDE SEQUENCE</scope>
    <source>
        <strain evidence="14">NC_groundwater_1226_Ag_S-0.1um_59_124</strain>
    </source>
</reference>
<dbReference type="InterPro" id="IPR035518">
    <property type="entry name" value="DPG_synthase"/>
</dbReference>
<evidence type="ECO:0000256" key="2">
    <source>
        <dbReference type="ARBA" id="ARBA00004922"/>
    </source>
</evidence>
<evidence type="ECO:0000256" key="8">
    <source>
        <dbReference type="ARBA" id="ARBA00022824"/>
    </source>
</evidence>
<protein>
    <recommendedName>
        <fullName evidence="4">dolichyl-phosphate beta-glucosyltransferase</fullName>
        <ecNumber evidence="4">2.4.1.117</ecNumber>
    </recommendedName>
</protein>
<evidence type="ECO:0000256" key="1">
    <source>
        <dbReference type="ARBA" id="ARBA00004389"/>
    </source>
</evidence>
<name>A0A932YXH5_9BACT</name>
<keyword evidence="5" id="KW-0328">Glycosyltransferase</keyword>
<evidence type="ECO:0000259" key="13">
    <source>
        <dbReference type="Pfam" id="PF00535"/>
    </source>
</evidence>
<comment type="pathway">
    <text evidence="2">Protein modification; protein glycosylation.</text>
</comment>
<dbReference type="PANTHER" id="PTHR10859">
    <property type="entry name" value="GLYCOSYL TRANSFERASE"/>
    <property type="match status" value="1"/>
</dbReference>
<dbReference type="EMBL" id="JACQMJ010000004">
    <property type="protein sequence ID" value="MBI4132023.1"/>
    <property type="molecule type" value="Genomic_DNA"/>
</dbReference>
<dbReference type="Pfam" id="PF00535">
    <property type="entry name" value="Glycos_transf_2"/>
    <property type="match status" value="1"/>
</dbReference>
<organism evidence="14 15">
    <name type="scientific">Candidatus Sungiibacteriota bacterium</name>
    <dbReference type="NCBI Taxonomy" id="2750080"/>
    <lineage>
        <taxon>Bacteria</taxon>
        <taxon>Candidatus Sungiibacteriota</taxon>
    </lineage>
</organism>
<dbReference type="Proteomes" id="UP000704960">
    <property type="component" value="Unassembled WGS sequence"/>
</dbReference>
<proteinExistence type="inferred from homology"/>
<keyword evidence="10" id="KW-1133">Transmembrane helix</keyword>
<keyword evidence="8" id="KW-0256">Endoplasmic reticulum</keyword>
<evidence type="ECO:0000256" key="5">
    <source>
        <dbReference type="ARBA" id="ARBA00022676"/>
    </source>
</evidence>
<evidence type="ECO:0000313" key="14">
    <source>
        <dbReference type="EMBL" id="MBI4132023.1"/>
    </source>
</evidence>
<evidence type="ECO:0000256" key="9">
    <source>
        <dbReference type="ARBA" id="ARBA00022968"/>
    </source>
</evidence>
<comment type="caution">
    <text evidence="14">The sequence shown here is derived from an EMBL/GenBank/DDBJ whole genome shotgun (WGS) entry which is preliminary data.</text>
</comment>
<evidence type="ECO:0000256" key="11">
    <source>
        <dbReference type="ARBA" id="ARBA00023136"/>
    </source>
</evidence>
<keyword evidence="9" id="KW-0735">Signal-anchor</keyword>
<evidence type="ECO:0000256" key="3">
    <source>
        <dbReference type="ARBA" id="ARBA00006739"/>
    </source>
</evidence>
<dbReference type="GO" id="GO:0004581">
    <property type="term" value="F:dolichyl-phosphate beta-glucosyltransferase activity"/>
    <property type="evidence" value="ECO:0007669"/>
    <property type="project" value="UniProtKB-EC"/>
</dbReference>
<evidence type="ECO:0000256" key="4">
    <source>
        <dbReference type="ARBA" id="ARBA00012583"/>
    </source>
</evidence>
<dbReference type="InterPro" id="IPR001173">
    <property type="entry name" value="Glyco_trans_2-like"/>
</dbReference>
<accession>A0A932YXH5</accession>
<evidence type="ECO:0000256" key="6">
    <source>
        <dbReference type="ARBA" id="ARBA00022679"/>
    </source>
</evidence>
<feature type="domain" description="Glycosyltransferase 2-like" evidence="13">
    <location>
        <begin position="4"/>
        <end position="178"/>
    </location>
</feature>
<dbReference type="CDD" id="cd04188">
    <property type="entry name" value="DPG_synthase"/>
    <property type="match status" value="1"/>
</dbReference>
<comment type="catalytic activity">
    <reaction evidence="12">
        <text>a di-trans,poly-cis-dolichyl phosphate + UDP-alpha-D-glucose = a di-trans,poly-cis-dolichyl beta-D-glucosyl phosphate + UDP</text>
        <dbReference type="Rhea" id="RHEA:15401"/>
        <dbReference type="Rhea" id="RHEA-COMP:19498"/>
        <dbReference type="Rhea" id="RHEA-COMP:19502"/>
        <dbReference type="ChEBI" id="CHEBI:57525"/>
        <dbReference type="ChEBI" id="CHEBI:57683"/>
        <dbReference type="ChEBI" id="CHEBI:58223"/>
        <dbReference type="ChEBI" id="CHEBI:58885"/>
        <dbReference type="EC" id="2.4.1.117"/>
    </reaction>
    <physiologicalReaction direction="left-to-right" evidence="12">
        <dbReference type="Rhea" id="RHEA:15402"/>
    </physiologicalReaction>
</comment>
<dbReference type="GO" id="GO:0006487">
    <property type="term" value="P:protein N-linked glycosylation"/>
    <property type="evidence" value="ECO:0007669"/>
    <property type="project" value="TreeGrafter"/>
</dbReference>
<evidence type="ECO:0000256" key="10">
    <source>
        <dbReference type="ARBA" id="ARBA00022989"/>
    </source>
</evidence>
<comment type="similarity">
    <text evidence="3">Belongs to the glycosyltransferase 2 family.</text>
</comment>
<sequence length="247" mass="28041">MYLSWIIPAYNEEERIASTVRAVDRYLMQKSFDYEIIVVDNASSDRTADIVEHMRQEFPRLRILQTKGPGKGWAVRHGMLEASGEIRCFADADNSVSPEQADAFLPLVCSTAATGACFDVVIGSIGVPGAIVMERAQWYRRTLGKLAKLVIRIVSGLWEIRDSQRGFKFFSRRAAETIFPKQRLTGWGFDFELLLIARRNGLATKELPVKWVNPPGSKVSLKAYATTLMELFRMKWNDLRGRYGSRI</sequence>
<keyword evidence="7" id="KW-0812">Transmembrane</keyword>
<evidence type="ECO:0000256" key="12">
    <source>
        <dbReference type="ARBA" id="ARBA00045097"/>
    </source>
</evidence>
<comment type="subcellular location">
    <subcellularLocation>
        <location evidence="1">Endoplasmic reticulum membrane</location>
        <topology evidence="1">Single-pass membrane protein</topology>
    </subcellularLocation>
</comment>
<gene>
    <name evidence="14" type="ORF">HY474_00135</name>
</gene>
<dbReference type="Gene3D" id="3.90.550.10">
    <property type="entry name" value="Spore Coat Polysaccharide Biosynthesis Protein SpsA, Chain A"/>
    <property type="match status" value="1"/>
</dbReference>
<keyword evidence="6" id="KW-0808">Transferase</keyword>
<dbReference type="EC" id="2.4.1.117" evidence="4"/>
<dbReference type="InterPro" id="IPR029044">
    <property type="entry name" value="Nucleotide-diphossugar_trans"/>
</dbReference>
<evidence type="ECO:0000313" key="15">
    <source>
        <dbReference type="Proteomes" id="UP000704960"/>
    </source>
</evidence>
<keyword evidence="11" id="KW-0472">Membrane</keyword>
<dbReference type="SUPFAM" id="SSF53448">
    <property type="entry name" value="Nucleotide-diphospho-sugar transferases"/>
    <property type="match status" value="1"/>
</dbReference>
<evidence type="ECO:0000256" key="7">
    <source>
        <dbReference type="ARBA" id="ARBA00022692"/>
    </source>
</evidence>
<dbReference type="AlphaFoldDB" id="A0A932YXH5"/>
<dbReference type="PANTHER" id="PTHR10859:SF91">
    <property type="entry name" value="DOLICHYL-PHOSPHATE BETA-GLUCOSYLTRANSFERASE"/>
    <property type="match status" value="1"/>
</dbReference>